<evidence type="ECO:0000313" key="2">
    <source>
        <dbReference type="EMBL" id="USD22091.1"/>
    </source>
</evidence>
<name>A0ABY4VCR5_9GAMM</name>
<dbReference type="EMBL" id="CP092418">
    <property type="protein sequence ID" value="USD22091.1"/>
    <property type="molecule type" value="Genomic_DNA"/>
</dbReference>
<keyword evidence="1" id="KW-1133">Transmembrane helix</keyword>
<reference evidence="2" key="1">
    <citation type="submission" date="2022-02" db="EMBL/GenBank/DDBJ databases">
        <title>Coral-associated bacteria.</title>
        <authorList>
            <person name="Tang K."/>
            <person name="Wang X."/>
        </authorList>
    </citation>
    <scope>NUCLEOTIDE SEQUENCE</scope>
    <source>
        <strain evidence="2">SCSIO 43006</strain>
    </source>
</reference>
<keyword evidence="3" id="KW-1185">Reference proteome</keyword>
<dbReference type="InterPro" id="IPR013362">
    <property type="entry name" value="Pilus_4_PilV"/>
</dbReference>
<dbReference type="Proteomes" id="UP001055658">
    <property type="component" value="Chromosome"/>
</dbReference>
<evidence type="ECO:0000313" key="3">
    <source>
        <dbReference type="Proteomes" id="UP001055658"/>
    </source>
</evidence>
<organism evidence="2 3">
    <name type="scientific">Microbulbifer variabilis</name>
    <dbReference type="NCBI Taxonomy" id="266805"/>
    <lineage>
        <taxon>Bacteria</taxon>
        <taxon>Pseudomonadati</taxon>
        <taxon>Pseudomonadota</taxon>
        <taxon>Gammaproteobacteria</taxon>
        <taxon>Cellvibrionales</taxon>
        <taxon>Microbulbiferaceae</taxon>
        <taxon>Microbulbifer</taxon>
    </lineage>
</organism>
<feature type="transmembrane region" description="Helical" evidence="1">
    <location>
        <begin position="6"/>
        <end position="32"/>
    </location>
</feature>
<proteinExistence type="predicted"/>
<dbReference type="RefSeq" id="WP_252084453.1">
    <property type="nucleotide sequence ID" value="NZ_CP092418.1"/>
</dbReference>
<protein>
    <submittedName>
        <fullName evidence="2">Type IV pilus modification protein PilV</fullName>
    </submittedName>
</protein>
<keyword evidence="1" id="KW-0472">Membrane</keyword>
<evidence type="ECO:0000256" key="1">
    <source>
        <dbReference type="SAM" id="Phobius"/>
    </source>
</evidence>
<gene>
    <name evidence="2" type="primary">pilV</name>
    <name evidence="2" type="ORF">MJO52_02840</name>
</gene>
<accession>A0ABY4VCR5</accession>
<sequence>MKKFNAQYGVGLIEVMVTVLILSTSLLGLAALQSRALQYNHSAYMRSQANILAYDLLDRMRASRGRLADYNLGINDAPPMASGNQAQSDLIEWRQALNELLPEGSGGISCDTNNVCTVVIQWAEHDATGSDGNADKSNFQYMTRI</sequence>
<keyword evidence="1" id="KW-0812">Transmembrane</keyword>
<dbReference type="NCBIfam" id="TIGR02523">
    <property type="entry name" value="type_IV_pilV"/>
    <property type="match status" value="1"/>
</dbReference>